<dbReference type="Pfam" id="PF14065">
    <property type="entry name" value="Pvc16_N"/>
    <property type="match status" value="1"/>
</dbReference>
<evidence type="ECO:0000259" key="1">
    <source>
        <dbReference type="Pfam" id="PF14065"/>
    </source>
</evidence>
<dbReference type="Proteomes" id="UP000028534">
    <property type="component" value="Unassembled WGS sequence"/>
</dbReference>
<accession>A0A084EQI2</accession>
<evidence type="ECO:0000313" key="3">
    <source>
        <dbReference type="Proteomes" id="UP000028534"/>
    </source>
</evidence>
<dbReference type="EMBL" id="JGVR01000005">
    <property type="protein sequence ID" value="KEZ20224.1"/>
    <property type="molecule type" value="Genomic_DNA"/>
</dbReference>
<reference evidence="2 3" key="1">
    <citation type="submission" date="2014-03" db="EMBL/GenBank/DDBJ databases">
        <title>Genome sequence of Sphingobium yanoikuyae B1.</title>
        <authorList>
            <person name="Gan H.M."/>
            <person name="Gan H.Y."/>
            <person name="Savka M.A."/>
        </authorList>
    </citation>
    <scope>NUCLEOTIDE SEQUENCE [LARGE SCALE GENOMIC DNA]</scope>
    <source>
        <strain evidence="2 3">B1</strain>
    </source>
</reference>
<evidence type="ECO:0000313" key="2">
    <source>
        <dbReference type="EMBL" id="KEZ20224.1"/>
    </source>
</evidence>
<dbReference type="AlphaFoldDB" id="A0A084EQI2"/>
<sequence>MAIADLYGVTASLRNLVRYNIWRIAGISINVSDLPPEKADELSSANLNLHLYHAMEDPAKRNAFAADSLGPFPIKESPLPLLLYYVLTPHSIDGDLPDIAGQQRLMGLAMKTFHDFPAFDENLKMPSPPTSTPQQVFEPSLRGAGSRIEIIPRQLSPEDSINFWSAAQNRTARLTAYYEVRSTLIVADEPERRAGLVLGYGLGVVPGGRPRLTATSSIQTVTLPPALGSGILQTALFPAEAGLGSTTIPSAARVTVTGTDLGDGTAETIVLNGPQGEIEIDPVANPDWSFSFASGSAVFTVQPTARVLEGGAIATKAIEPGIQALSLRRRRQLAVSNGPPRTATSQSNAVPLAVAATIQNITVLAAPPRLRINLAAGIDAQTYANRTEIAVAGETYLLHPVNSPSPVAPGEFTAPTTSRFELLLTFDPADGQTRSVRLGIAGVDSAPFWIAP</sequence>
<dbReference type="RefSeq" id="WP_037518225.1">
    <property type="nucleotide sequence ID" value="NZ_JGVR01000005.1"/>
</dbReference>
<protein>
    <recommendedName>
        <fullName evidence="1">Pvc16 N-terminal domain-containing protein</fullName>
    </recommendedName>
</protein>
<gene>
    <name evidence="2" type="ORF">CP98_01429</name>
</gene>
<name>A0A084EQI2_SPHYA</name>
<proteinExistence type="predicted"/>
<organism evidence="2 3">
    <name type="scientific">Sphingobium yanoikuyae</name>
    <name type="common">Sphingomonas yanoikuyae</name>
    <dbReference type="NCBI Taxonomy" id="13690"/>
    <lineage>
        <taxon>Bacteria</taxon>
        <taxon>Pseudomonadati</taxon>
        <taxon>Pseudomonadota</taxon>
        <taxon>Alphaproteobacteria</taxon>
        <taxon>Sphingomonadales</taxon>
        <taxon>Sphingomonadaceae</taxon>
        <taxon>Sphingobium</taxon>
    </lineage>
</organism>
<comment type="caution">
    <text evidence="2">The sequence shown here is derived from an EMBL/GenBank/DDBJ whole genome shotgun (WGS) entry which is preliminary data.</text>
</comment>
<dbReference type="InterPro" id="IPR025351">
    <property type="entry name" value="Pvc16_N"/>
</dbReference>
<dbReference type="PATRIC" id="fig|13690.10.peg.1474"/>
<feature type="domain" description="Pvc16 N-terminal" evidence="1">
    <location>
        <begin position="9"/>
        <end position="197"/>
    </location>
</feature>